<accession>A0A6L2NTM3</accession>
<protein>
    <submittedName>
        <fullName evidence="3">Uncharacterized protein</fullName>
    </submittedName>
</protein>
<comment type="caution">
    <text evidence="3">The sequence shown here is derived from an EMBL/GenBank/DDBJ whole genome shotgun (WGS) entry which is preliminary data.</text>
</comment>
<sequence>MMTPYVLVRQAYTPIATDTEFEPFEETQPVSPRVAPLSHDYTLASPDYTPDTPYSDEESKPTEASETRTASPSDSTSSLSPDYPLTHTSPTLHLLELFTTTGLHRYIPSCETPTPSSSPQVASPALTPRKRYQSTSELIANIDTKSEDSEDERYGVPRRRPLKLAEDTSRNTFEVGQSFRSVPDPQIADPTRRLLVRLTWVDPKDDTVYLDINFDPPARAPVQTLASPEWSFGSLPILPTSLTVPSPIPLPVTTPIATILVDEDAFLERFRLRSLEHGHERATITFGAFWQLVLALEAWARQSDAQRTNMWQARYEDHRLIYDFLVQNTATQHELQELRDRVTALEQERSRRREYIG</sequence>
<feature type="region of interest" description="Disordered" evidence="2">
    <location>
        <begin position="109"/>
        <end position="133"/>
    </location>
</feature>
<organism evidence="3">
    <name type="scientific">Tanacetum cinerariifolium</name>
    <name type="common">Dalmatian daisy</name>
    <name type="synonym">Chrysanthemum cinerariifolium</name>
    <dbReference type="NCBI Taxonomy" id="118510"/>
    <lineage>
        <taxon>Eukaryota</taxon>
        <taxon>Viridiplantae</taxon>
        <taxon>Streptophyta</taxon>
        <taxon>Embryophyta</taxon>
        <taxon>Tracheophyta</taxon>
        <taxon>Spermatophyta</taxon>
        <taxon>Magnoliopsida</taxon>
        <taxon>eudicotyledons</taxon>
        <taxon>Gunneridae</taxon>
        <taxon>Pentapetalae</taxon>
        <taxon>asterids</taxon>
        <taxon>campanulids</taxon>
        <taxon>Asterales</taxon>
        <taxon>Asteraceae</taxon>
        <taxon>Asteroideae</taxon>
        <taxon>Anthemideae</taxon>
        <taxon>Anthemidinae</taxon>
        <taxon>Tanacetum</taxon>
    </lineage>
</organism>
<dbReference type="AlphaFoldDB" id="A0A6L2NTM3"/>
<reference evidence="3" key="1">
    <citation type="journal article" date="2019" name="Sci. Rep.">
        <title>Draft genome of Tanacetum cinerariifolium, the natural source of mosquito coil.</title>
        <authorList>
            <person name="Yamashiro T."/>
            <person name="Shiraishi A."/>
            <person name="Satake H."/>
            <person name="Nakayama K."/>
        </authorList>
    </citation>
    <scope>NUCLEOTIDE SEQUENCE</scope>
</reference>
<evidence type="ECO:0000313" key="3">
    <source>
        <dbReference type="EMBL" id="GEU89483.1"/>
    </source>
</evidence>
<keyword evidence="1" id="KW-0175">Coiled coil</keyword>
<evidence type="ECO:0000256" key="2">
    <source>
        <dbReference type="SAM" id="MobiDB-lite"/>
    </source>
</evidence>
<feature type="compositionally biased region" description="Low complexity" evidence="2">
    <location>
        <begin position="71"/>
        <end position="85"/>
    </location>
</feature>
<feature type="compositionally biased region" description="Low complexity" evidence="2">
    <location>
        <begin position="109"/>
        <end position="119"/>
    </location>
</feature>
<dbReference type="EMBL" id="BKCJ010009974">
    <property type="protein sequence ID" value="GEU89483.1"/>
    <property type="molecule type" value="Genomic_DNA"/>
</dbReference>
<feature type="region of interest" description="Disordered" evidence="2">
    <location>
        <begin position="16"/>
        <end position="85"/>
    </location>
</feature>
<feature type="compositionally biased region" description="Basic and acidic residues" evidence="2">
    <location>
        <begin position="57"/>
        <end position="66"/>
    </location>
</feature>
<gene>
    <name evidence="3" type="ORF">Tci_061461</name>
</gene>
<proteinExistence type="predicted"/>
<feature type="coiled-coil region" evidence="1">
    <location>
        <begin position="328"/>
        <end position="355"/>
    </location>
</feature>
<evidence type="ECO:0000256" key="1">
    <source>
        <dbReference type="SAM" id="Coils"/>
    </source>
</evidence>
<name>A0A6L2NTM3_TANCI</name>